<keyword evidence="11" id="KW-1185">Reference proteome</keyword>
<dbReference type="GO" id="GO:0005829">
    <property type="term" value="C:cytosol"/>
    <property type="evidence" value="ECO:0007669"/>
    <property type="project" value="TreeGrafter"/>
</dbReference>
<dbReference type="InterPro" id="IPR001789">
    <property type="entry name" value="Sig_transdc_resp-reg_receiver"/>
</dbReference>
<keyword evidence="1 6" id="KW-0597">Phosphoprotein</keyword>
<dbReference type="Gene3D" id="3.40.50.2300">
    <property type="match status" value="1"/>
</dbReference>
<evidence type="ECO:0000259" key="8">
    <source>
        <dbReference type="PROSITE" id="PS50110"/>
    </source>
</evidence>
<evidence type="ECO:0000256" key="3">
    <source>
        <dbReference type="ARBA" id="ARBA00023015"/>
    </source>
</evidence>
<dbReference type="Gene3D" id="6.10.250.690">
    <property type="match status" value="1"/>
</dbReference>
<dbReference type="KEGG" id="gsb:GSUB_03700"/>
<dbReference type="InterPro" id="IPR036388">
    <property type="entry name" value="WH-like_DNA-bd_sf"/>
</dbReference>
<dbReference type="Pfam" id="PF00072">
    <property type="entry name" value="Response_reg"/>
    <property type="match status" value="1"/>
</dbReference>
<name>A0A0B5FEU4_9BACT</name>
<dbReference type="SMART" id="SM00862">
    <property type="entry name" value="Trans_reg_C"/>
    <property type="match status" value="1"/>
</dbReference>
<evidence type="ECO:0000256" key="5">
    <source>
        <dbReference type="ARBA" id="ARBA00023163"/>
    </source>
</evidence>
<feature type="modified residue" description="4-aspartylphosphate" evidence="6">
    <location>
        <position position="58"/>
    </location>
</feature>
<dbReference type="HOGENOM" id="CLU_000445_30_4_7"/>
<gene>
    <name evidence="10" type="ORF">GSUB_03700</name>
</gene>
<protein>
    <submittedName>
        <fullName evidence="10">Transcriptional regulator</fullName>
    </submittedName>
</protein>
<dbReference type="Pfam" id="PF00486">
    <property type="entry name" value="Trans_reg_C"/>
    <property type="match status" value="1"/>
</dbReference>
<dbReference type="OrthoDB" id="9793321at2"/>
<dbReference type="CDD" id="cd00383">
    <property type="entry name" value="trans_reg_C"/>
    <property type="match status" value="1"/>
</dbReference>
<dbReference type="CDD" id="cd17574">
    <property type="entry name" value="REC_OmpR"/>
    <property type="match status" value="1"/>
</dbReference>
<dbReference type="FunFam" id="3.40.50.2300:FF:000001">
    <property type="entry name" value="DNA-binding response regulator PhoB"/>
    <property type="match status" value="1"/>
</dbReference>
<dbReference type="InterPro" id="IPR016032">
    <property type="entry name" value="Sig_transdc_resp-reg_C-effctor"/>
</dbReference>
<dbReference type="InterPro" id="IPR001867">
    <property type="entry name" value="OmpR/PhoB-type_DNA-bd"/>
</dbReference>
<evidence type="ECO:0000256" key="2">
    <source>
        <dbReference type="ARBA" id="ARBA00023012"/>
    </source>
</evidence>
<dbReference type="PANTHER" id="PTHR48111">
    <property type="entry name" value="REGULATOR OF RPOS"/>
    <property type="match status" value="1"/>
</dbReference>
<dbReference type="EMBL" id="CP010311">
    <property type="protein sequence ID" value="AJF05843.1"/>
    <property type="molecule type" value="Genomic_DNA"/>
</dbReference>
<feature type="DNA-binding region" description="OmpR/PhoB-type" evidence="7">
    <location>
        <begin position="135"/>
        <end position="234"/>
    </location>
</feature>
<proteinExistence type="predicted"/>
<dbReference type="PROSITE" id="PS51755">
    <property type="entry name" value="OMPR_PHOB"/>
    <property type="match status" value="1"/>
</dbReference>
<evidence type="ECO:0000256" key="6">
    <source>
        <dbReference type="PROSITE-ProRule" id="PRU00169"/>
    </source>
</evidence>
<accession>A0A0B5FEU4</accession>
<dbReference type="SUPFAM" id="SSF46894">
    <property type="entry name" value="C-terminal effector domain of the bipartite response regulators"/>
    <property type="match status" value="1"/>
</dbReference>
<dbReference type="Proteomes" id="UP000035036">
    <property type="component" value="Chromosome"/>
</dbReference>
<dbReference type="STRING" id="483547.GSUB_03700"/>
<keyword evidence="3" id="KW-0805">Transcription regulation</keyword>
<dbReference type="AlphaFoldDB" id="A0A0B5FEU4"/>
<evidence type="ECO:0000256" key="1">
    <source>
        <dbReference type="ARBA" id="ARBA00022553"/>
    </source>
</evidence>
<feature type="domain" description="OmpR/PhoB-type" evidence="9">
    <location>
        <begin position="135"/>
        <end position="234"/>
    </location>
</feature>
<dbReference type="SMART" id="SM00448">
    <property type="entry name" value="REC"/>
    <property type="match status" value="1"/>
</dbReference>
<feature type="domain" description="Response regulatory" evidence="8">
    <location>
        <begin position="9"/>
        <end position="123"/>
    </location>
</feature>
<dbReference type="GO" id="GO:0006355">
    <property type="term" value="P:regulation of DNA-templated transcription"/>
    <property type="evidence" value="ECO:0007669"/>
    <property type="project" value="InterPro"/>
</dbReference>
<reference evidence="10 11" key="1">
    <citation type="journal article" date="2015" name="Genome Announc.">
        <title>Genomes of Geoalkalibacter ferrihydriticus Z-0531T and Geoalkalibacter subterraneus Red1T, Two Haloalkaliphilic Metal-Reducing Deltaproteobacteria.</title>
        <authorList>
            <person name="Badalamenti J.P."/>
            <person name="Krajmalnik-Brown R."/>
            <person name="Torres C.I."/>
            <person name="Bond D.R."/>
        </authorList>
    </citation>
    <scope>NUCLEOTIDE SEQUENCE [LARGE SCALE GENOMIC DNA]</scope>
    <source>
        <strain evidence="10 11">Red1</strain>
    </source>
</reference>
<sequence>MNSNAAPRRILIVEDEVHIAGGLIFNLEQEGYAVHHVENGRDAFDLLDQEHFDLLVLDLMLPDISGLEICRHVRDYFPDILILMLTALGTDEDRIAGLAQGADDYLPKPFNLDEFLLRVKALLRRAPAAAAKPSPRFYRFGDNSVDLEQGLAHTPRGDFDLTDLEIKMLKVLIKKAGQVVSRAELLQEVWGVTPDTETRTLDNFVVRLRKYFEKNPARPVHIQTVRGRGYRFVRKQG</sequence>
<dbReference type="PANTHER" id="PTHR48111:SF21">
    <property type="entry name" value="DNA-BINDING DUAL MASTER TRANSCRIPTIONAL REGULATOR RPAA"/>
    <property type="match status" value="1"/>
</dbReference>
<keyword evidence="2" id="KW-0902">Two-component regulatory system</keyword>
<evidence type="ECO:0000313" key="10">
    <source>
        <dbReference type="EMBL" id="AJF05843.1"/>
    </source>
</evidence>
<evidence type="ECO:0000259" key="9">
    <source>
        <dbReference type="PROSITE" id="PS51755"/>
    </source>
</evidence>
<dbReference type="RefSeq" id="WP_040199238.1">
    <property type="nucleotide sequence ID" value="NZ_CP010311.1"/>
</dbReference>
<evidence type="ECO:0000256" key="7">
    <source>
        <dbReference type="PROSITE-ProRule" id="PRU01091"/>
    </source>
</evidence>
<dbReference type="GO" id="GO:0000976">
    <property type="term" value="F:transcription cis-regulatory region binding"/>
    <property type="evidence" value="ECO:0007669"/>
    <property type="project" value="TreeGrafter"/>
</dbReference>
<dbReference type="InterPro" id="IPR039420">
    <property type="entry name" value="WalR-like"/>
</dbReference>
<keyword evidence="4 7" id="KW-0238">DNA-binding</keyword>
<dbReference type="InterPro" id="IPR011006">
    <property type="entry name" value="CheY-like_superfamily"/>
</dbReference>
<evidence type="ECO:0000256" key="4">
    <source>
        <dbReference type="ARBA" id="ARBA00023125"/>
    </source>
</evidence>
<evidence type="ECO:0000313" key="11">
    <source>
        <dbReference type="Proteomes" id="UP000035036"/>
    </source>
</evidence>
<dbReference type="Gene3D" id="1.10.10.10">
    <property type="entry name" value="Winged helix-like DNA-binding domain superfamily/Winged helix DNA-binding domain"/>
    <property type="match status" value="1"/>
</dbReference>
<dbReference type="GO" id="GO:0032993">
    <property type="term" value="C:protein-DNA complex"/>
    <property type="evidence" value="ECO:0007669"/>
    <property type="project" value="TreeGrafter"/>
</dbReference>
<dbReference type="GO" id="GO:0000156">
    <property type="term" value="F:phosphorelay response regulator activity"/>
    <property type="evidence" value="ECO:0007669"/>
    <property type="project" value="TreeGrafter"/>
</dbReference>
<keyword evidence="5" id="KW-0804">Transcription</keyword>
<dbReference type="PROSITE" id="PS50110">
    <property type="entry name" value="RESPONSE_REGULATORY"/>
    <property type="match status" value="1"/>
</dbReference>
<organism evidence="10 11">
    <name type="scientific">Geoalkalibacter subterraneus</name>
    <dbReference type="NCBI Taxonomy" id="483547"/>
    <lineage>
        <taxon>Bacteria</taxon>
        <taxon>Pseudomonadati</taxon>
        <taxon>Thermodesulfobacteriota</taxon>
        <taxon>Desulfuromonadia</taxon>
        <taxon>Desulfuromonadales</taxon>
        <taxon>Geoalkalibacteraceae</taxon>
        <taxon>Geoalkalibacter</taxon>
    </lineage>
</organism>
<dbReference type="SUPFAM" id="SSF52172">
    <property type="entry name" value="CheY-like"/>
    <property type="match status" value="1"/>
</dbReference>